<comment type="caution">
    <text evidence="1">The sequence shown here is derived from an EMBL/GenBank/DDBJ whole genome shotgun (WGS) entry which is preliminary data.</text>
</comment>
<dbReference type="Proteomes" id="UP001165986">
    <property type="component" value="Unassembled WGS sequence"/>
</dbReference>
<dbReference type="RefSeq" id="WP_191762049.1">
    <property type="nucleotide sequence ID" value="NZ_VJXY01000081.1"/>
</dbReference>
<reference evidence="1" key="1">
    <citation type="submission" date="2019-07" db="EMBL/GenBank/DDBJ databases">
        <title>Toxilogical consequences of a new and cryptic species of cyanobacteria (Komarekiella delphini-convector) recovered from the epidermis of a bottlenose dolphin and 1500 ft. in the air.</title>
        <authorList>
            <person name="Brown A.O."/>
            <person name="Dvorak P."/>
            <person name="Villanueva C.D."/>
            <person name="Foss A.J."/>
            <person name="Garvey A.D."/>
            <person name="Gibson Q.A."/>
            <person name="Johansen J.R."/>
            <person name="Casamatta D.A."/>
        </authorList>
    </citation>
    <scope>NUCLEOTIDE SEQUENCE</scope>
    <source>
        <strain evidence="1">SJRDD-AB1</strain>
    </source>
</reference>
<evidence type="ECO:0000313" key="1">
    <source>
        <dbReference type="EMBL" id="MBD6620742.1"/>
    </source>
</evidence>
<gene>
    <name evidence="1" type="ORF">FNW02_34535</name>
</gene>
<dbReference type="EMBL" id="VJXY01000081">
    <property type="protein sequence ID" value="MBD6620742.1"/>
    <property type="molecule type" value="Genomic_DNA"/>
</dbReference>
<keyword evidence="2" id="KW-1185">Reference proteome</keyword>
<organism evidence="1 2">
    <name type="scientific">Komarekiella delphini-convector SJRDD-AB1</name>
    <dbReference type="NCBI Taxonomy" id="2593771"/>
    <lineage>
        <taxon>Bacteria</taxon>
        <taxon>Bacillati</taxon>
        <taxon>Cyanobacteriota</taxon>
        <taxon>Cyanophyceae</taxon>
        <taxon>Nostocales</taxon>
        <taxon>Nostocaceae</taxon>
        <taxon>Komarekiella</taxon>
        <taxon>Komarekiella delphini-convector</taxon>
    </lineage>
</organism>
<sequence>MNISSSMAMAIAQHWQRQLMFSKEVYFYLDLAQDFGFLHTWKRQNEQLVLTFYEGTQKSLDCRSTESLSYLKEQVEFFAEVTTKL</sequence>
<evidence type="ECO:0000313" key="2">
    <source>
        <dbReference type="Proteomes" id="UP001165986"/>
    </source>
</evidence>
<protein>
    <submittedName>
        <fullName evidence="1">Uncharacterized protein</fullName>
    </submittedName>
</protein>
<name>A0AA40VUZ9_9NOST</name>
<accession>A0AA40VUZ9</accession>
<dbReference type="AlphaFoldDB" id="A0AA40VUZ9"/>
<proteinExistence type="predicted"/>